<evidence type="ECO:0000313" key="1">
    <source>
        <dbReference type="EMBL" id="KAI4372078.1"/>
    </source>
</evidence>
<keyword evidence="2" id="KW-1185">Reference proteome</keyword>
<gene>
    <name evidence="1" type="ORF">MLD38_010360</name>
</gene>
<proteinExistence type="predicted"/>
<dbReference type="EMBL" id="CM042883">
    <property type="protein sequence ID" value="KAI4372078.1"/>
    <property type="molecule type" value="Genomic_DNA"/>
</dbReference>
<evidence type="ECO:0000313" key="2">
    <source>
        <dbReference type="Proteomes" id="UP001057402"/>
    </source>
</evidence>
<sequence>MFVESPMVYNWSREGWITEWRTSSSHKTNTAMGMNLGCMPFLTGTLGGRLRHTCNFICLRRSLLKYSVAAYLQLHLFEEILVKLLKFMFLLARCTETAVKINLALWDLG</sequence>
<reference evidence="2" key="1">
    <citation type="journal article" date="2023" name="Front. Plant Sci.">
        <title>Chromosomal-level genome assembly of Melastoma candidum provides insights into trichome evolution.</title>
        <authorList>
            <person name="Zhong Y."/>
            <person name="Wu W."/>
            <person name="Sun C."/>
            <person name="Zou P."/>
            <person name="Liu Y."/>
            <person name="Dai S."/>
            <person name="Zhou R."/>
        </authorList>
    </citation>
    <scope>NUCLEOTIDE SEQUENCE [LARGE SCALE GENOMIC DNA]</scope>
</reference>
<accession>A0ACB9R3P0</accession>
<name>A0ACB9R3P0_9MYRT</name>
<dbReference type="Proteomes" id="UP001057402">
    <property type="component" value="Chromosome 4"/>
</dbReference>
<comment type="caution">
    <text evidence="1">The sequence shown here is derived from an EMBL/GenBank/DDBJ whole genome shotgun (WGS) entry which is preliminary data.</text>
</comment>
<protein>
    <submittedName>
        <fullName evidence="1">Uncharacterized protein</fullName>
    </submittedName>
</protein>
<organism evidence="1 2">
    <name type="scientific">Melastoma candidum</name>
    <dbReference type="NCBI Taxonomy" id="119954"/>
    <lineage>
        <taxon>Eukaryota</taxon>
        <taxon>Viridiplantae</taxon>
        <taxon>Streptophyta</taxon>
        <taxon>Embryophyta</taxon>
        <taxon>Tracheophyta</taxon>
        <taxon>Spermatophyta</taxon>
        <taxon>Magnoliopsida</taxon>
        <taxon>eudicotyledons</taxon>
        <taxon>Gunneridae</taxon>
        <taxon>Pentapetalae</taxon>
        <taxon>rosids</taxon>
        <taxon>malvids</taxon>
        <taxon>Myrtales</taxon>
        <taxon>Melastomataceae</taxon>
        <taxon>Melastomatoideae</taxon>
        <taxon>Melastomateae</taxon>
        <taxon>Melastoma</taxon>
    </lineage>
</organism>